<feature type="transmembrane region" description="Helical" evidence="6">
    <location>
        <begin position="146"/>
        <end position="166"/>
    </location>
</feature>
<protein>
    <submittedName>
        <fullName evidence="8">EamA family transporter</fullName>
    </submittedName>
</protein>
<sequence>MAQEFSGIPNSQDQVIGRWLLSIATIIFGASNAIASKLHDLGDTHLIDGRNPISFCNSLFVGNICELGILIFIYCREWNIKEIKKIKSKSWVFLTIVAILSGALAPALIFTALDRTTINNVILVSRIEPVMVLALSILILKSKTSLWNITGAIITFIGVALVIFLQQTVSLTIGSGEVLTIIGAITLAIASTISDVQLFDIPIGFFRIFRTLIGTFVFGTIVILLFGFEHFIDVFSPFLWQWILIYSVVIVGVGQLCWINALKKSTSIDITLASAFNTIAGILCSYFIVQQAPNTAQHIGGIFILIGIVLGDVGAWMQNKKSKGKQAHSAIAIDMESGFKGV</sequence>
<feature type="transmembrane region" description="Helical" evidence="6">
    <location>
        <begin position="178"/>
        <end position="199"/>
    </location>
</feature>
<feature type="domain" description="EamA" evidence="7">
    <location>
        <begin position="68"/>
        <end position="163"/>
    </location>
</feature>
<feature type="transmembrane region" description="Helical" evidence="6">
    <location>
        <begin position="20"/>
        <end position="39"/>
    </location>
</feature>
<evidence type="ECO:0000313" key="8">
    <source>
        <dbReference type="EMBL" id="PZO36660.1"/>
    </source>
</evidence>
<evidence type="ECO:0000256" key="3">
    <source>
        <dbReference type="ARBA" id="ARBA00022692"/>
    </source>
</evidence>
<feature type="domain" description="EamA" evidence="7">
    <location>
        <begin position="175"/>
        <end position="310"/>
    </location>
</feature>
<accession>A0A2W4VXD9</accession>
<dbReference type="GO" id="GO:0016020">
    <property type="term" value="C:membrane"/>
    <property type="evidence" value="ECO:0007669"/>
    <property type="project" value="UniProtKB-SubCell"/>
</dbReference>
<comment type="caution">
    <text evidence="8">The sequence shown here is derived from an EMBL/GenBank/DDBJ whole genome shotgun (WGS) entry which is preliminary data.</text>
</comment>
<reference evidence="8 9" key="1">
    <citation type="submission" date="2018-04" db="EMBL/GenBank/DDBJ databases">
        <authorList>
            <person name="Go L.Y."/>
            <person name="Mitchell J.A."/>
        </authorList>
    </citation>
    <scope>NUCLEOTIDE SEQUENCE [LARGE SCALE GENOMIC DNA]</scope>
    <source>
        <strain evidence="8">ULC066bin1</strain>
    </source>
</reference>
<dbReference type="InterPro" id="IPR037185">
    <property type="entry name" value="EmrE-like"/>
</dbReference>
<evidence type="ECO:0000313" key="9">
    <source>
        <dbReference type="Proteomes" id="UP000249467"/>
    </source>
</evidence>
<feature type="transmembrane region" description="Helical" evidence="6">
    <location>
        <begin position="295"/>
        <end position="316"/>
    </location>
</feature>
<dbReference type="PANTHER" id="PTHR22911:SF6">
    <property type="entry name" value="SOLUTE CARRIER FAMILY 35 MEMBER G1"/>
    <property type="match status" value="1"/>
</dbReference>
<feature type="transmembrane region" description="Helical" evidence="6">
    <location>
        <begin position="91"/>
        <end position="112"/>
    </location>
</feature>
<evidence type="ECO:0000256" key="5">
    <source>
        <dbReference type="ARBA" id="ARBA00023136"/>
    </source>
</evidence>
<evidence type="ECO:0000256" key="4">
    <source>
        <dbReference type="ARBA" id="ARBA00022989"/>
    </source>
</evidence>
<organism evidence="8 9">
    <name type="scientific">Pseudanabaena frigida</name>
    <dbReference type="NCBI Taxonomy" id="945775"/>
    <lineage>
        <taxon>Bacteria</taxon>
        <taxon>Bacillati</taxon>
        <taxon>Cyanobacteriota</taxon>
        <taxon>Cyanophyceae</taxon>
        <taxon>Pseudanabaenales</taxon>
        <taxon>Pseudanabaenaceae</taxon>
        <taxon>Pseudanabaena</taxon>
    </lineage>
</organism>
<dbReference type="InterPro" id="IPR000620">
    <property type="entry name" value="EamA_dom"/>
</dbReference>
<comment type="subcellular location">
    <subcellularLocation>
        <location evidence="1">Membrane</location>
        <topology evidence="1">Multi-pass membrane protein</topology>
    </subcellularLocation>
</comment>
<reference evidence="8 9" key="2">
    <citation type="submission" date="2018-06" db="EMBL/GenBank/DDBJ databases">
        <title>Metagenomic assembly of (sub)arctic Cyanobacteria and their associated microbiome from non-axenic cultures.</title>
        <authorList>
            <person name="Baurain D."/>
        </authorList>
    </citation>
    <scope>NUCLEOTIDE SEQUENCE [LARGE SCALE GENOMIC DNA]</scope>
    <source>
        <strain evidence="8">ULC066bin1</strain>
    </source>
</reference>
<feature type="transmembrane region" description="Helical" evidence="6">
    <location>
        <begin position="270"/>
        <end position="289"/>
    </location>
</feature>
<comment type="similarity">
    <text evidence="2">Belongs to the EamA transporter family.</text>
</comment>
<feature type="transmembrane region" description="Helical" evidence="6">
    <location>
        <begin position="238"/>
        <end position="258"/>
    </location>
</feature>
<dbReference type="AlphaFoldDB" id="A0A2W4VXD9"/>
<keyword evidence="3 6" id="KW-0812">Transmembrane</keyword>
<evidence type="ECO:0000256" key="6">
    <source>
        <dbReference type="SAM" id="Phobius"/>
    </source>
</evidence>
<evidence type="ECO:0000256" key="1">
    <source>
        <dbReference type="ARBA" id="ARBA00004141"/>
    </source>
</evidence>
<evidence type="ECO:0000256" key="2">
    <source>
        <dbReference type="ARBA" id="ARBA00007362"/>
    </source>
</evidence>
<dbReference type="EMBL" id="QBML01000038">
    <property type="protein sequence ID" value="PZO36660.1"/>
    <property type="molecule type" value="Genomic_DNA"/>
</dbReference>
<keyword evidence="5 6" id="KW-0472">Membrane</keyword>
<evidence type="ECO:0000259" key="7">
    <source>
        <dbReference type="Pfam" id="PF00892"/>
    </source>
</evidence>
<dbReference type="Pfam" id="PF00892">
    <property type="entry name" value="EamA"/>
    <property type="match status" value="2"/>
</dbReference>
<feature type="transmembrane region" description="Helical" evidence="6">
    <location>
        <begin position="211"/>
        <end position="232"/>
    </location>
</feature>
<dbReference type="Proteomes" id="UP000249467">
    <property type="component" value="Unassembled WGS sequence"/>
</dbReference>
<feature type="transmembrane region" description="Helical" evidence="6">
    <location>
        <begin position="118"/>
        <end position="139"/>
    </location>
</feature>
<proteinExistence type="inferred from homology"/>
<dbReference type="PANTHER" id="PTHR22911">
    <property type="entry name" value="ACYL-MALONYL CONDENSING ENZYME-RELATED"/>
    <property type="match status" value="1"/>
</dbReference>
<name>A0A2W4VXD9_9CYAN</name>
<keyword evidence="4 6" id="KW-1133">Transmembrane helix</keyword>
<gene>
    <name evidence="8" type="ORF">DCF19_20860</name>
</gene>
<dbReference type="SUPFAM" id="SSF103481">
    <property type="entry name" value="Multidrug resistance efflux transporter EmrE"/>
    <property type="match status" value="2"/>
</dbReference>